<proteinExistence type="inferred from homology"/>
<dbReference type="EMBL" id="RBAH01000015">
    <property type="protein sequence ID" value="RKN80499.1"/>
    <property type="molecule type" value="Genomic_DNA"/>
</dbReference>
<dbReference type="Proteomes" id="UP000282311">
    <property type="component" value="Unassembled WGS sequence"/>
</dbReference>
<dbReference type="Gene3D" id="3.20.20.10">
    <property type="entry name" value="Alanine racemase"/>
    <property type="match status" value="1"/>
</dbReference>
<name>A0A3B0C815_9BACL</name>
<keyword evidence="2" id="KW-0456">Lyase</keyword>
<protein>
    <submittedName>
        <fullName evidence="4">Alanine racemase</fullName>
    </submittedName>
</protein>
<organism evidence="4 5">
    <name type="scientific">Paenibacillus ginsengarvi</name>
    <dbReference type="NCBI Taxonomy" id="400777"/>
    <lineage>
        <taxon>Bacteria</taxon>
        <taxon>Bacillati</taxon>
        <taxon>Bacillota</taxon>
        <taxon>Bacilli</taxon>
        <taxon>Bacillales</taxon>
        <taxon>Paenibacillaceae</taxon>
        <taxon>Paenibacillus</taxon>
    </lineage>
</organism>
<dbReference type="RefSeq" id="WP_120749087.1">
    <property type="nucleotide sequence ID" value="NZ_RBAH01000015.1"/>
</dbReference>
<dbReference type="InterPro" id="IPR029066">
    <property type="entry name" value="PLP-binding_barrel"/>
</dbReference>
<accession>A0A3B0C815</accession>
<dbReference type="SUPFAM" id="SSF51419">
    <property type="entry name" value="PLP-binding barrel"/>
    <property type="match status" value="1"/>
</dbReference>
<evidence type="ECO:0000259" key="3">
    <source>
        <dbReference type="SMART" id="SM01119"/>
    </source>
</evidence>
<dbReference type="GO" id="GO:0008721">
    <property type="term" value="F:D-serine ammonia-lyase activity"/>
    <property type="evidence" value="ECO:0007669"/>
    <property type="project" value="TreeGrafter"/>
</dbReference>
<keyword evidence="5" id="KW-1185">Reference proteome</keyword>
<sequence length="366" mass="38700">MYKQELDTPCIVVDLDKLKANIDRVQRLADEAGIALRPHVKTHKTPQIAKMQLNAGAIGIAVAKLGEAEVIAEAGVGSILIAYPIVGKTKLERLMRLASRAEVTVAVDSLEAAAGISDTALAAGIVVPVWIEVDPGYGRVGVQPGPMLVHLAQQLLPLKGIAVTGVLAFAGQSYDEDSDEGRSRVARHEAALASEAAQALRELGFPIESVSVGSTPVSRFASNMKGATEMRTGTYVFGDLTQVKAGAMSLEQCALTVLVTVVSRPASDRAVVDAGTKVFTSDGEDSPIGTGRGYVVGHPAIEVAWFNEEHGVLHLPPEERGLKVGDRLEIVPVHCCAVVNMLDVIHQTDGDTVTEVLTIEGRGRVR</sequence>
<comment type="similarity">
    <text evidence="1">Belongs to the DSD1 family.</text>
</comment>
<dbReference type="InterPro" id="IPR042208">
    <property type="entry name" value="D-ser_dehydrat-like_sf"/>
</dbReference>
<dbReference type="OrthoDB" id="9788869at2"/>
<dbReference type="Pfam" id="PF14031">
    <property type="entry name" value="D-ser_dehydrat"/>
    <property type="match status" value="1"/>
</dbReference>
<evidence type="ECO:0000313" key="4">
    <source>
        <dbReference type="EMBL" id="RKN80499.1"/>
    </source>
</evidence>
<dbReference type="PANTHER" id="PTHR28004">
    <property type="entry name" value="ZGC:162816-RELATED"/>
    <property type="match status" value="1"/>
</dbReference>
<evidence type="ECO:0000256" key="2">
    <source>
        <dbReference type="ARBA" id="ARBA00023239"/>
    </source>
</evidence>
<evidence type="ECO:0000313" key="5">
    <source>
        <dbReference type="Proteomes" id="UP000282311"/>
    </source>
</evidence>
<dbReference type="AlphaFoldDB" id="A0A3B0C815"/>
<comment type="caution">
    <text evidence="4">The sequence shown here is derived from an EMBL/GenBank/DDBJ whole genome shotgun (WGS) entry which is preliminary data.</text>
</comment>
<evidence type="ECO:0000256" key="1">
    <source>
        <dbReference type="ARBA" id="ARBA00005323"/>
    </source>
</evidence>
<feature type="domain" description="D-serine dehydratase-like" evidence="3">
    <location>
        <begin position="254"/>
        <end position="349"/>
    </location>
</feature>
<dbReference type="InterPro" id="IPR001608">
    <property type="entry name" value="Ala_racemase_N"/>
</dbReference>
<gene>
    <name evidence="4" type="ORF">D7M11_20365</name>
</gene>
<dbReference type="SMART" id="SM01119">
    <property type="entry name" value="D-ser_dehydrat"/>
    <property type="match status" value="1"/>
</dbReference>
<dbReference type="GO" id="GO:0036088">
    <property type="term" value="P:D-serine catabolic process"/>
    <property type="evidence" value="ECO:0007669"/>
    <property type="project" value="TreeGrafter"/>
</dbReference>
<dbReference type="InterPro" id="IPR026956">
    <property type="entry name" value="D-ser_dehydrat-like_dom"/>
</dbReference>
<dbReference type="InterPro" id="IPR051466">
    <property type="entry name" value="D-amino_acid_metab_enzyme"/>
</dbReference>
<dbReference type="Pfam" id="PF01168">
    <property type="entry name" value="Ala_racemase_N"/>
    <property type="match status" value="1"/>
</dbReference>
<reference evidence="4 5" key="1">
    <citation type="journal article" date="2007" name="Int. J. Syst. Evol. Microbiol.">
        <title>Paenibacillus ginsengarvi sp. nov., isolated from soil from ginseng cultivation.</title>
        <authorList>
            <person name="Yoon M.H."/>
            <person name="Ten L.N."/>
            <person name="Im W.T."/>
        </authorList>
    </citation>
    <scope>NUCLEOTIDE SEQUENCE [LARGE SCALE GENOMIC DNA]</scope>
    <source>
        <strain evidence="4 5">KCTC 13059</strain>
    </source>
</reference>
<dbReference type="PANTHER" id="PTHR28004:SF2">
    <property type="entry name" value="D-SERINE DEHYDRATASE"/>
    <property type="match status" value="1"/>
</dbReference>
<dbReference type="Gene3D" id="2.40.37.20">
    <property type="entry name" value="D-serine dehydratase-like domain"/>
    <property type="match status" value="1"/>
</dbReference>